<evidence type="ECO:0000256" key="3">
    <source>
        <dbReference type="ARBA" id="ARBA00023015"/>
    </source>
</evidence>
<keyword evidence="5" id="KW-0804">Transcription</keyword>
<dbReference type="PROSITE" id="PS50110">
    <property type="entry name" value="RESPONSE_REGULATORY"/>
    <property type="match status" value="1"/>
</dbReference>
<dbReference type="Pfam" id="PF16697">
    <property type="entry name" value="Yop-YscD_cpl"/>
    <property type="match status" value="1"/>
</dbReference>
<keyword evidence="3" id="KW-0805">Transcription regulation</keyword>
<dbReference type="GO" id="GO:0000976">
    <property type="term" value="F:transcription cis-regulatory region binding"/>
    <property type="evidence" value="ECO:0007669"/>
    <property type="project" value="TreeGrafter"/>
</dbReference>
<dbReference type="GO" id="GO:0032993">
    <property type="term" value="C:protein-DNA complex"/>
    <property type="evidence" value="ECO:0007669"/>
    <property type="project" value="TreeGrafter"/>
</dbReference>
<dbReference type="InterPro" id="IPR001789">
    <property type="entry name" value="Sig_transdc_resp-reg_receiver"/>
</dbReference>
<feature type="domain" description="FHA" evidence="6">
    <location>
        <begin position="328"/>
        <end position="377"/>
    </location>
</feature>
<evidence type="ECO:0000313" key="8">
    <source>
        <dbReference type="EMBL" id="VAX40010.1"/>
    </source>
</evidence>
<proteinExistence type="predicted"/>
<evidence type="ECO:0000259" key="7">
    <source>
        <dbReference type="PROSITE" id="PS50110"/>
    </source>
</evidence>
<dbReference type="InterPro" id="IPR011006">
    <property type="entry name" value="CheY-like_superfamily"/>
</dbReference>
<keyword evidence="1" id="KW-0597">Phosphoprotein</keyword>
<dbReference type="SMART" id="SM00240">
    <property type="entry name" value="FHA"/>
    <property type="match status" value="1"/>
</dbReference>
<dbReference type="InterPro" id="IPR000253">
    <property type="entry name" value="FHA_dom"/>
</dbReference>
<evidence type="ECO:0008006" key="9">
    <source>
        <dbReference type="Google" id="ProtNLM"/>
    </source>
</evidence>
<dbReference type="CDD" id="cd00060">
    <property type="entry name" value="FHA"/>
    <property type="match status" value="1"/>
</dbReference>
<evidence type="ECO:0000256" key="4">
    <source>
        <dbReference type="ARBA" id="ARBA00023125"/>
    </source>
</evidence>
<gene>
    <name evidence="8" type="ORF">MNBD_PLANCTO02-3294</name>
</gene>
<feature type="domain" description="Response regulatory" evidence="7">
    <location>
        <begin position="19"/>
        <end position="133"/>
    </location>
</feature>
<dbReference type="GO" id="GO:0000156">
    <property type="term" value="F:phosphorelay response regulator activity"/>
    <property type="evidence" value="ECO:0007669"/>
    <property type="project" value="TreeGrafter"/>
</dbReference>
<sequence>MLTSDQHDQEIESKAKIYSILLVDDDPETALETKEYLDSQGYFVKVVDNGGQAHSQLRVEKSDFVILKLILPDESGFEICERIKREFQWLPVLIWTEITLEVARRLAEHVQADGYLTRPCELDLLRQTIIKVSNALWEKYEESKMDANTSLKSDKKRLAIASEQSDSHPALVQEFSINSPETDPSLEKKKNITIRFRCTCDKELHTSIKNRGRFIYCTRCQERIRVPNYTDQDFIDESTDEGEEIAHASDPMKFVSIRCQHCSTLFRLYTSELSTNRVCPRCHKSQTGALSIKGIPLARAALASSMRLLRICSGEQKGKKLLLPEKKVVLGKGKKASLQFPDPKLEDRHCILLPVEKGVLVKDLDSASGTFINEKRIEGKALLRPRYVLRVGDIQLRLLAKDRSTEDAMKRIQKWSAEEDAASENGDQVFRHNISVPIEAAAVIEMHWDYSRKKRLEERGNVENDL</sequence>
<evidence type="ECO:0000256" key="2">
    <source>
        <dbReference type="ARBA" id="ARBA00023012"/>
    </source>
</evidence>
<dbReference type="InterPro" id="IPR039420">
    <property type="entry name" value="WalR-like"/>
</dbReference>
<accession>A0A3B1DX62</accession>
<keyword evidence="2" id="KW-0902">Two-component regulatory system</keyword>
<evidence type="ECO:0000256" key="1">
    <source>
        <dbReference type="ARBA" id="ARBA00022553"/>
    </source>
</evidence>
<evidence type="ECO:0000259" key="6">
    <source>
        <dbReference type="PROSITE" id="PS50006"/>
    </source>
</evidence>
<dbReference type="EMBL" id="UOGL01000393">
    <property type="protein sequence ID" value="VAX40010.1"/>
    <property type="molecule type" value="Genomic_DNA"/>
</dbReference>
<dbReference type="InterPro" id="IPR032030">
    <property type="entry name" value="YscD_cytoplasmic_dom"/>
</dbReference>
<dbReference type="PANTHER" id="PTHR48111">
    <property type="entry name" value="REGULATOR OF RPOS"/>
    <property type="match status" value="1"/>
</dbReference>
<protein>
    <recommendedName>
        <fullName evidence="9">Response regulatory domain-containing protein</fullName>
    </recommendedName>
</protein>
<dbReference type="InterPro" id="IPR008984">
    <property type="entry name" value="SMAD_FHA_dom_sf"/>
</dbReference>
<name>A0A3B1DX62_9ZZZZ</name>
<dbReference type="AlphaFoldDB" id="A0A3B1DX62"/>
<dbReference type="SUPFAM" id="SSF49879">
    <property type="entry name" value="SMAD/FHA domain"/>
    <property type="match status" value="1"/>
</dbReference>
<dbReference type="SMART" id="SM00448">
    <property type="entry name" value="REC"/>
    <property type="match status" value="1"/>
</dbReference>
<dbReference type="PANTHER" id="PTHR48111:SF21">
    <property type="entry name" value="DNA-BINDING DUAL MASTER TRANSCRIPTIONAL REGULATOR RPAA"/>
    <property type="match status" value="1"/>
</dbReference>
<dbReference type="PROSITE" id="PS50006">
    <property type="entry name" value="FHA_DOMAIN"/>
    <property type="match status" value="1"/>
</dbReference>
<keyword evidence="4" id="KW-0238">DNA-binding</keyword>
<dbReference type="Gene3D" id="2.60.200.20">
    <property type="match status" value="1"/>
</dbReference>
<reference evidence="8" key="1">
    <citation type="submission" date="2018-06" db="EMBL/GenBank/DDBJ databases">
        <authorList>
            <person name="Zhirakovskaya E."/>
        </authorList>
    </citation>
    <scope>NUCLEOTIDE SEQUENCE</scope>
</reference>
<dbReference type="Gene3D" id="3.40.50.2300">
    <property type="match status" value="1"/>
</dbReference>
<dbReference type="SUPFAM" id="SSF52172">
    <property type="entry name" value="CheY-like"/>
    <property type="match status" value="1"/>
</dbReference>
<dbReference type="CDD" id="cd00156">
    <property type="entry name" value="REC"/>
    <property type="match status" value="1"/>
</dbReference>
<evidence type="ECO:0000256" key="5">
    <source>
        <dbReference type="ARBA" id="ARBA00023163"/>
    </source>
</evidence>
<dbReference type="Pfam" id="PF00072">
    <property type="entry name" value="Response_reg"/>
    <property type="match status" value="1"/>
</dbReference>
<organism evidence="8">
    <name type="scientific">hydrothermal vent metagenome</name>
    <dbReference type="NCBI Taxonomy" id="652676"/>
    <lineage>
        <taxon>unclassified sequences</taxon>
        <taxon>metagenomes</taxon>
        <taxon>ecological metagenomes</taxon>
    </lineage>
</organism>
<dbReference type="GO" id="GO:0005829">
    <property type="term" value="C:cytosol"/>
    <property type="evidence" value="ECO:0007669"/>
    <property type="project" value="TreeGrafter"/>
</dbReference>
<dbReference type="GO" id="GO:0006355">
    <property type="term" value="P:regulation of DNA-templated transcription"/>
    <property type="evidence" value="ECO:0007669"/>
    <property type="project" value="TreeGrafter"/>
</dbReference>